<reference evidence="1 2" key="1">
    <citation type="submission" date="2012-05" db="EMBL/GenBank/DDBJ databases">
        <title>Recombination and specialization in a pathogen metapopulation.</title>
        <authorList>
            <person name="Gardiner A."/>
            <person name="Kemen E."/>
            <person name="Schultz-Larsen T."/>
            <person name="MacLean D."/>
            <person name="Van Oosterhout C."/>
            <person name="Jones J.D.G."/>
        </authorList>
    </citation>
    <scope>NUCLEOTIDE SEQUENCE [LARGE SCALE GENOMIC DNA]</scope>
    <source>
        <strain evidence="1 2">Ac Nc2</strain>
    </source>
</reference>
<name>A0A024FWI1_9STRA</name>
<comment type="caution">
    <text evidence="1">The sequence shown here is derived from an EMBL/GenBank/DDBJ whole genome shotgun (WGS) entry which is preliminary data.</text>
</comment>
<proteinExistence type="predicted"/>
<dbReference type="Proteomes" id="UP000053237">
    <property type="component" value="Unassembled WGS sequence"/>
</dbReference>
<sequence length="220" mass="25376">MVTLQSSDTSSAIAVKLFSYPIFSFTLRLTTEECHAFVEPKNMLISFYADGVYTFRLKQGISNIFALDGDRKQYLELFASRILFSQVGNYDTEVVKHTVAETWILSQPFDVDGSVLEKNGFKVMFFFLKPIWEQELRKELLPRDRPIGTIQRSTSSLRVSRTTSFRYNARENREDQLLDPLPSDHLPLSQQLLKLLLPPMKERKRLNGSRQSLLACSRSL</sequence>
<organism evidence="1 2">
    <name type="scientific">Albugo candida</name>
    <dbReference type="NCBI Taxonomy" id="65357"/>
    <lineage>
        <taxon>Eukaryota</taxon>
        <taxon>Sar</taxon>
        <taxon>Stramenopiles</taxon>
        <taxon>Oomycota</taxon>
        <taxon>Peronosporomycetes</taxon>
        <taxon>Albuginales</taxon>
        <taxon>Albuginaceae</taxon>
        <taxon>Albugo</taxon>
    </lineage>
</organism>
<dbReference type="InParanoid" id="A0A024FWI1"/>
<dbReference type="AlphaFoldDB" id="A0A024FWI1"/>
<keyword evidence="2" id="KW-1185">Reference proteome</keyword>
<gene>
    <name evidence="1" type="ORF">BN9_130620</name>
</gene>
<protein>
    <submittedName>
        <fullName evidence="1">Uncharacterized protein</fullName>
    </submittedName>
</protein>
<evidence type="ECO:0000313" key="1">
    <source>
        <dbReference type="EMBL" id="CCI11513.1"/>
    </source>
</evidence>
<evidence type="ECO:0000313" key="2">
    <source>
        <dbReference type="Proteomes" id="UP000053237"/>
    </source>
</evidence>
<accession>A0A024FWI1</accession>
<dbReference type="EMBL" id="CAIX01001145">
    <property type="protein sequence ID" value="CCI11513.1"/>
    <property type="molecule type" value="Genomic_DNA"/>
</dbReference>